<dbReference type="Proteomes" id="UP000789595">
    <property type="component" value="Unassembled WGS sequence"/>
</dbReference>
<dbReference type="PROSITE" id="PS50076">
    <property type="entry name" value="DNAJ_2"/>
    <property type="match status" value="1"/>
</dbReference>
<proteinExistence type="predicted"/>
<feature type="domain" description="J" evidence="3">
    <location>
        <begin position="8"/>
        <end position="73"/>
    </location>
</feature>
<dbReference type="Pfam" id="PF00226">
    <property type="entry name" value="DnaJ"/>
    <property type="match status" value="1"/>
</dbReference>
<evidence type="ECO:0000313" key="6">
    <source>
        <dbReference type="Proteomes" id="UP000789595"/>
    </source>
</evidence>
<organism evidence="4">
    <name type="scientific">Pelagomonas calceolata</name>
    <dbReference type="NCBI Taxonomy" id="35677"/>
    <lineage>
        <taxon>Eukaryota</taxon>
        <taxon>Sar</taxon>
        <taxon>Stramenopiles</taxon>
        <taxon>Ochrophyta</taxon>
        <taxon>Pelagophyceae</taxon>
        <taxon>Pelagomonadales</taxon>
        <taxon>Pelagomonadaceae</taxon>
        <taxon>Pelagomonas</taxon>
    </lineage>
</organism>
<protein>
    <recommendedName>
        <fullName evidence="3">J domain-containing protein</fullName>
    </recommendedName>
</protein>
<dbReference type="PRINTS" id="PR00625">
    <property type="entry name" value="JDOMAIN"/>
</dbReference>
<dbReference type="GO" id="GO:0051087">
    <property type="term" value="F:protein-folding chaperone binding"/>
    <property type="evidence" value="ECO:0007669"/>
    <property type="project" value="TreeGrafter"/>
</dbReference>
<dbReference type="Gene3D" id="1.10.287.110">
    <property type="entry name" value="DnaJ domain"/>
    <property type="match status" value="1"/>
</dbReference>
<dbReference type="PANTHER" id="PTHR43948">
    <property type="entry name" value="DNAJ HOMOLOG SUBFAMILY B"/>
    <property type="match status" value="1"/>
</dbReference>
<evidence type="ECO:0000313" key="4">
    <source>
        <dbReference type="EMBL" id="CAE0693690.1"/>
    </source>
</evidence>
<dbReference type="PANTHER" id="PTHR43948:SF10">
    <property type="entry name" value="MRJ, ISOFORM E"/>
    <property type="match status" value="1"/>
</dbReference>
<dbReference type="GO" id="GO:0044183">
    <property type="term" value="F:protein folding chaperone"/>
    <property type="evidence" value="ECO:0007669"/>
    <property type="project" value="TreeGrafter"/>
</dbReference>
<gene>
    <name evidence="4" type="ORF">PCAL00307_LOCUS9126</name>
    <name evidence="5" type="ORF">PECAL_5P12790</name>
</gene>
<dbReference type="InterPro" id="IPR001623">
    <property type="entry name" value="DnaJ_domain"/>
</dbReference>
<dbReference type="GO" id="GO:0005634">
    <property type="term" value="C:nucleus"/>
    <property type="evidence" value="ECO:0007669"/>
    <property type="project" value="TreeGrafter"/>
</dbReference>
<dbReference type="AlphaFoldDB" id="A0A7S4E742"/>
<reference evidence="4" key="1">
    <citation type="submission" date="2021-01" db="EMBL/GenBank/DDBJ databases">
        <authorList>
            <person name="Corre E."/>
            <person name="Pelletier E."/>
            <person name="Niang G."/>
            <person name="Scheremetjew M."/>
            <person name="Finn R."/>
            <person name="Kale V."/>
            <person name="Holt S."/>
            <person name="Cochrane G."/>
            <person name="Meng A."/>
            <person name="Brown T."/>
            <person name="Cohen L."/>
        </authorList>
    </citation>
    <scope>NUCLEOTIDE SEQUENCE</scope>
    <source>
        <strain evidence="4">CCMP1756</strain>
    </source>
</reference>
<dbReference type="InterPro" id="IPR036869">
    <property type="entry name" value="J_dom_sf"/>
</dbReference>
<dbReference type="GO" id="GO:0051082">
    <property type="term" value="F:unfolded protein binding"/>
    <property type="evidence" value="ECO:0007669"/>
    <property type="project" value="TreeGrafter"/>
</dbReference>
<dbReference type="InterPro" id="IPR018253">
    <property type="entry name" value="DnaJ_domain_CS"/>
</dbReference>
<feature type="region of interest" description="Disordered" evidence="2">
    <location>
        <begin position="74"/>
        <end position="99"/>
    </location>
</feature>
<keyword evidence="6" id="KW-1185">Reference proteome</keyword>
<accession>A0A7S4E742</accession>
<keyword evidence="1" id="KW-0143">Chaperone</keyword>
<dbReference type="PROSITE" id="PS00636">
    <property type="entry name" value="DNAJ_1"/>
    <property type="match status" value="1"/>
</dbReference>
<evidence type="ECO:0000313" key="5">
    <source>
        <dbReference type="EMBL" id="CAH0376673.1"/>
    </source>
</evidence>
<dbReference type="EMBL" id="HBIW01010697">
    <property type="protein sequence ID" value="CAE0693690.1"/>
    <property type="molecule type" value="Transcribed_RNA"/>
</dbReference>
<dbReference type="GO" id="GO:0005737">
    <property type="term" value="C:cytoplasm"/>
    <property type="evidence" value="ECO:0007669"/>
    <property type="project" value="TreeGrafter"/>
</dbReference>
<feature type="compositionally biased region" description="Gly residues" evidence="2">
    <location>
        <begin position="89"/>
        <end position="99"/>
    </location>
</feature>
<evidence type="ECO:0000256" key="1">
    <source>
        <dbReference type="ARBA" id="ARBA00023186"/>
    </source>
</evidence>
<name>A0A7S4E742_9STRA</name>
<dbReference type="OrthoDB" id="10250354at2759"/>
<reference evidence="5" key="2">
    <citation type="submission" date="2021-11" db="EMBL/GenBank/DDBJ databases">
        <authorList>
            <consortium name="Genoscope - CEA"/>
            <person name="William W."/>
        </authorList>
    </citation>
    <scope>NUCLEOTIDE SEQUENCE</scope>
</reference>
<dbReference type="SUPFAM" id="SSF46565">
    <property type="entry name" value="Chaperone J-domain"/>
    <property type="match status" value="1"/>
</dbReference>
<dbReference type="CDD" id="cd06257">
    <property type="entry name" value="DnaJ"/>
    <property type="match status" value="1"/>
</dbReference>
<evidence type="ECO:0000256" key="2">
    <source>
        <dbReference type="SAM" id="MobiDB-lite"/>
    </source>
</evidence>
<feature type="region of interest" description="Disordered" evidence="2">
    <location>
        <begin position="148"/>
        <end position="178"/>
    </location>
</feature>
<evidence type="ECO:0000259" key="3">
    <source>
        <dbReference type="PROSITE" id="PS50076"/>
    </source>
</evidence>
<sequence length="342" mass="36709">MADPTSDDYYRVLGVPRDATEAQLKKAYRKLAIKYHPDKNPDDKRAEEHFKAVSEAYDCLQDKQRRAAYDNYGKDGAKAAEQGQSVPGGFPGGGFPGGGVRMDARRAEEMFSMFFGGGGMGGGDDPFESMFGGSGFGGMPGGIRIQMGGGPGGPQVFSSFGGGPSRRRAPPPPKRYDVLQPNTKVVLKDLVSKPELNNEMASVQSYDDSKGRYNVKLDDDGDVLSLKPQNLQQILRGVRLTDIKSSPELDGKSGNLLGARRSPTGDERYVVALSSVRQTVAVKSENLILPAGALVRVVGTSRAELNGRQGTVQSWDGGAGRYVVQTSASDQLKLRLCNVELV</sequence>
<dbReference type="FunFam" id="1.10.287.110:FF:000034">
    <property type="entry name" value="Chaperone protein DnaJ"/>
    <property type="match status" value="1"/>
</dbReference>
<dbReference type="EMBL" id="CAKKNE010000005">
    <property type="protein sequence ID" value="CAH0376673.1"/>
    <property type="molecule type" value="Genomic_DNA"/>
</dbReference>
<dbReference type="SMART" id="SM00271">
    <property type="entry name" value="DnaJ"/>
    <property type="match status" value="1"/>
</dbReference>